<dbReference type="InterPro" id="IPR052526">
    <property type="entry name" value="HTH-type_Bedaq_tolerance"/>
</dbReference>
<keyword evidence="2" id="KW-0238">DNA-binding</keyword>
<dbReference type="InterPro" id="IPR000835">
    <property type="entry name" value="HTH_MarR-typ"/>
</dbReference>
<reference evidence="5 6" key="1">
    <citation type="submission" date="2021-03" db="EMBL/GenBank/DDBJ databases">
        <title>Whole genome shotgun sequence of Salinispora arenicola NBRC 105043.</title>
        <authorList>
            <person name="Komaki H."/>
            <person name="Tamura T."/>
        </authorList>
    </citation>
    <scope>NUCLEOTIDE SEQUENCE [LARGE SCALE GENOMIC DNA]</scope>
    <source>
        <strain evidence="5 6">NBRC 105043</strain>
    </source>
</reference>
<gene>
    <name evidence="5" type="ORF">Sar04_26680</name>
</gene>
<sequence>MGDPVSTEDATAQPVPGPDHAATAALGAVVGELHRRLRRAAGQHSNRIPLPEAQVELLLLVRAHPGVSVKDAAARLHAAPNTVSTLVRDLVTAGLLHRECVPADRRTARLCLTDAARARMADHERHRVALLTAALSRLPPEARAAVAAAAPHLTRLVDLLGPDPCPSPD</sequence>
<dbReference type="PROSITE" id="PS50995">
    <property type="entry name" value="HTH_MARR_2"/>
    <property type="match status" value="1"/>
</dbReference>
<dbReference type="SUPFAM" id="SSF46785">
    <property type="entry name" value="Winged helix' DNA-binding domain"/>
    <property type="match status" value="1"/>
</dbReference>
<keyword evidence="6" id="KW-1185">Reference proteome</keyword>
<evidence type="ECO:0000259" key="4">
    <source>
        <dbReference type="PROSITE" id="PS50995"/>
    </source>
</evidence>
<comment type="caution">
    <text evidence="5">The sequence shown here is derived from an EMBL/GenBank/DDBJ whole genome shotgun (WGS) entry which is preliminary data.</text>
</comment>
<dbReference type="GeneID" id="93772358"/>
<dbReference type="Pfam" id="PF12802">
    <property type="entry name" value="MarR_2"/>
    <property type="match status" value="1"/>
</dbReference>
<evidence type="ECO:0000256" key="2">
    <source>
        <dbReference type="ARBA" id="ARBA00023125"/>
    </source>
</evidence>
<keyword evidence="1" id="KW-0805">Transcription regulation</keyword>
<dbReference type="InterPro" id="IPR023187">
    <property type="entry name" value="Tscrpt_reg_MarR-type_CS"/>
</dbReference>
<keyword evidence="3" id="KW-0804">Transcription</keyword>
<evidence type="ECO:0000313" key="6">
    <source>
        <dbReference type="Proteomes" id="UP000677457"/>
    </source>
</evidence>
<evidence type="ECO:0000256" key="1">
    <source>
        <dbReference type="ARBA" id="ARBA00023015"/>
    </source>
</evidence>
<evidence type="ECO:0000313" key="5">
    <source>
        <dbReference type="EMBL" id="GIM85932.1"/>
    </source>
</evidence>
<dbReference type="RefSeq" id="WP_029023787.1">
    <property type="nucleotide sequence ID" value="NZ_BOQM01000017.1"/>
</dbReference>
<dbReference type="PANTHER" id="PTHR39515:SF2">
    <property type="entry name" value="HTH-TYPE TRANSCRIPTIONAL REGULATOR RV0880"/>
    <property type="match status" value="1"/>
</dbReference>
<dbReference type="Gene3D" id="1.10.10.10">
    <property type="entry name" value="Winged helix-like DNA-binding domain superfamily/Winged helix DNA-binding domain"/>
    <property type="match status" value="1"/>
</dbReference>
<dbReference type="Proteomes" id="UP000677457">
    <property type="component" value="Unassembled WGS sequence"/>
</dbReference>
<organism evidence="5 6">
    <name type="scientific">Salinispora arenicola</name>
    <dbReference type="NCBI Taxonomy" id="168697"/>
    <lineage>
        <taxon>Bacteria</taxon>
        <taxon>Bacillati</taxon>
        <taxon>Actinomycetota</taxon>
        <taxon>Actinomycetes</taxon>
        <taxon>Micromonosporales</taxon>
        <taxon>Micromonosporaceae</taxon>
        <taxon>Salinispora</taxon>
    </lineage>
</organism>
<dbReference type="InterPro" id="IPR036390">
    <property type="entry name" value="WH_DNA-bd_sf"/>
</dbReference>
<dbReference type="PROSITE" id="PS01117">
    <property type="entry name" value="HTH_MARR_1"/>
    <property type="match status" value="1"/>
</dbReference>
<dbReference type="PANTHER" id="PTHR39515">
    <property type="entry name" value="CONSERVED PROTEIN"/>
    <property type="match status" value="1"/>
</dbReference>
<feature type="domain" description="HTH marR-type" evidence="4">
    <location>
        <begin position="23"/>
        <end position="158"/>
    </location>
</feature>
<evidence type="ECO:0000256" key="3">
    <source>
        <dbReference type="ARBA" id="ARBA00023163"/>
    </source>
</evidence>
<accession>A0ABQ4JSI5</accession>
<dbReference type="EMBL" id="BOQM01000017">
    <property type="protein sequence ID" value="GIM85932.1"/>
    <property type="molecule type" value="Genomic_DNA"/>
</dbReference>
<name>A0ABQ4JSI5_SALAC</name>
<dbReference type="SMART" id="SM00347">
    <property type="entry name" value="HTH_MARR"/>
    <property type="match status" value="1"/>
</dbReference>
<dbReference type="InterPro" id="IPR036388">
    <property type="entry name" value="WH-like_DNA-bd_sf"/>
</dbReference>
<protein>
    <recommendedName>
        <fullName evidence="4">HTH marR-type domain-containing protein</fullName>
    </recommendedName>
</protein>
<proteinExistence type="predicted"/>